<keyword evidence="1" id="KW-0812">Transmembrane</keyword>
<dbReference type="EMBL" id="JBHLXJ010000018">
    <property type="protein sequence ID" value="MFC0351540.1"/>
    <property type="molecule type" value="Genomic_DNA"/>
</dbReference>
<evidence type="ECO:0000313" key="3">
    <source>
        <dbReference type="Proteomes" id="UP001589844"/>
    </source>
</evidence>
<keyword evidence="1" id="KW-0472">Membrane</keyword>
<gene>
    <name evidence="2" type="ORF">ACFFJH_17090</name>
</gene>
<evidence type="ECO:0000256" key="1">
    <source>
        <dbReference type="SAM" id="Phobius"/>
    </source>
</evidence>
<evidence type="ECO:0000313" key="2">
    <source>
        <dbReference type="EMBL" id="MFC0351540.1"/>
    </source>
</evidence>
<name>A0ABV6IJA0_9BURK</name>
<keyword evidence="3" id="KW-1185">Reference proteome</keyword>
<dbReference type="Proteomes" id="UP001589844">
    <property type="component" value="Unassembled WGS sequence"/>
</dbReference>
<protein>
    <submittedName>
        <fullName evidence="2">Uncharacterized protein</fullName>
    </submittedName>
</protein>
<accession>A0ABV6IJA0</accession>
<sequence length="84" mass="9480">MSKSKYQLSPIFRVTAGILATAFLTLFAVFLWDREVRVKYTEVLVSLCVCSVVFAYGAIKGESPACIENPEILSNWFRDLISKK</sequence>
<proteinExistence type="predicted"/>
<feature type="transmembrane region" description="Helical" evidence="1">
    <location>
        <begin position="12"/>
        <end position="32"/>
    </location>
</feature>
<reference evidence="2 3" key="1">
    <citation type="submission" date="2024-09" db="EMBL/GenBank/DDBJ databases">
        <authorList>
            <person name="Sun Q."/>
            <person name="Mori K."/>
        </authorList>
    </citation>
    <scope>NUCLEOTIDE SEQUENCE [LARGE SCALE GENOMIC DNA]</scope>
    <source>
        <strain evidence="2 3">CCM 8677</strain>
    </source>
</reference>
<comment type="caution">
    <text evidence="2">The sequence shown here is derived from an EMBL/GenBank/DDBJ whole genome shotgun (WGS) entry which is preliminary data.</text>
</comment>
<dbReference type="RefSeq" id="WP_390214151.1">
    <property type="nucleotide sequence ID" value="NZ_JBHLXJ010000018.1"/>
</dbReference>
<organism evidence="2 3">
    <name type="scientific">Undibacterium danionis</name>
    <dbReference type="NCBI Taxonomy" id="1812100"/>
    <lineage>
        <taxon>Bacteria</taxon>
        <taxon>Pseudomonadati</taxon>
        <taxon>Pseudomonadota</taxon>
        <taxon>Betaproteobacteria</taxon>
        <taxon>Burkholderiales</taxon>
        <taxon>Oxalobacteraceae</taxon>
        <taxon>Undibacterium</taxon>
    </lineage>
</organism>
<keyword evidence="1" id="KW-1133">Transmembrane helix</keyword>